<accession>A0A4R2P3T4</accession>
<reference evidence="2 3" key="1">
    <citation type="submission" date="2019-03" db="EMBL/GenBank/DDBJ databases">
        <title>Genomic Encyclopedia of Type Strains, Phase IV (KMG-IV): sequencing the most valuable type-strain genomes for metagenomic binning, comparative biology and taxonomic classification.</title>
        <authorList>
            <person name="Goeker M."/>
        </authorList>
    </citation>
    <scope>NUCLEOTIDE SEQUENCE [LARGE SCALE GENOMIC DNA]</scope>
    <source>
        <strain evidence="2 3">DSM 14836</strain>
    </source>
</reference>
<keyword evidence="1" id="KW-0472">Membrane</keyword>
<keyword evidence="1" id="KW-1133">Transmembrane helix</keyword>
<feature type="transmembrane region" description="Helical" evidence="1">
    <location>
        <begin position="37"/>
        <end position="60"/>
    </location>
</feature>
<dbReference type="EMBL" id="SLXM01000001">
    <property type="protein sequence ID" value="TCP28581.1"/>
    <property type="molecule type" value="Genomic_DNA"/>
</dbReference>
<dbReference type="PANTHER" id="PTHR36974">
    <property type="entry name" value="MEMBRANE PROTEIN-RELATED"/>
    <property type="match status" value="1"/>
</dbReference>
<feature type="transmembrane region" description="Helical" evidence="1">
    <location>
        <begin position="6"/>
        <end position="25"/>
    </location>
</feature>
<comment type="caution">
    <text evidence="2">The sequence shown here is derived from an EMBL/GenBank/DDBJ whole genome shotgun (WGS) entry which is preliminary data.</text>
</comment>
<gene>
    <name evidence="2" type="ORF">EV195_101761</name>
</gene>
<evidence type="ECO:0000313" key="2">
    <source>
        <dbReference type="EMBL" id="TCP28581.1"/>
    </source>
</evidence>
<dbReference type="Proteomes" id="UP000294564">
    <property type="component" value="Unassembled WGS sequence"/>
</dbReference>
<evidence type="ECO:0000256" key="1">
    <source>
        <dbReference type="SAM" id="Phobius"/>
    </source>
</evidence>
<dbReference type="PANTHER" id="PTHR36974:SF1">
    <property type="entry name" value="DOXX FAMILY MEMBRANE PROTEIN"/>
    <property type="match status" value="1"/>
</dbReference>
<keyword evidence="1" id="KW-0812">Transmembrane</keyword>
<evidence type="ECO:0000313" key="3">
    <source>
        <dbReference type="Proteomes" id="UP000294564"/>
    </source>
</evidence>
<protein>
    <submittedName>
        <fullName evidence="2">Putative membrane protein</fullName>
    </submittedName>
</protein>
<dbReference type="OrthoDB" id="327939at2"/>
<dbReference type="AlphaFoldDB" id="A0A4R2P3T4"/>
<keyword evidence="3" id="KW-1185">Reference proteome</keyword>
<organism evidence="2 3">
    <name type="scientific">Tenacibaculum skagerrakense</name>
    <dbReference type="NCBI Taxonomy" id="186571"/>
    <lineage>
        <taxon>Bacteria</taxon>
        <taxon>Pseudomonadati</taxon>
        <taxon>Bacteroidota</taxon>
        <taxon>Flavobacteriia</taxon>
        <taxon>Flavobacteriales</taxon>
        <taxon>Flavobacteriaceae</taxon>
        <taxon>Tenacibaculum</taxon>
    </lineage>
</organism>
<name>A0A4R2P3T4_9FLAO</name>
<feature type="transmembrane region" description="Helical" evidence="1">
    <location>
        <begin position="99"/>
        <end position="117"/>
    </location>
</feature>
<sequence length="122" mass="14210">MEYVSLGLKILMSAMLLFAGFYHFYKPKFYNPIIPNFLPKLAVTYVSGLVELMLGIGLFIKGYESISAYGIFILMLVFLPIHIWDATREKPAMKTKKIAYIRILIQFLLIAWAWYLYQNDLT</sequence>
<proteinExistence type="predicted"/>
<feature type="transmembrane region" description="Helical" evidence="1">
    <location>
        <begin position="66"/>
        <end position="87"/>
    </location>
</feature>
<dbReference type="RefSeq" id="WP_132793074.1">
    <property type="nucleotide sequence ID" value="NZ_SLXM01000001.1"/>
</dbReference>